<dbReference type="InterPro" id="IPR031052">
    <property type="entry name" value="FHY3/FAR1"/>
</dbReference>
<feature type="compositionally biased region" description="Basic and acidic residues" evidence="2">
    <location>
        <begin position="324"/>
        <end position="340"/>
    </location>
</feature>
<gene>
    <name evidence="4" type="ORF">Ddye_029730</name>
</gene>
<evidence type="ECO:0000313" key="5">
    <source>
        <dbReference type="Proteomes" id="UP001280121"/>
    </source>
</evidence>
<keyword evidence="1" id="KW-0479">Metal-binding</keyword>
<accession>A0AAD9WM40</accession>
<proteinExistence type="inferred from homology"/>
<sequence>MSGRAPNGIITDQDKAMKKVIQIVFPNTRHRLCLWHIMNKVPKWLCGYKECKSISFSLNNTVYDSLTPNEFEEGWTEMIEKYKVRCDWLESIYSERYHWVSAYIWKTVSGQFIDQYEKALKKKVENETMEDCNCLSSRIPCVTRFDMEKQVERVYTISKFKEFQAELIGKLICNMLSMKKMDDETLQYQISDFVMIEEIKKKFRGILYRHAVYVLTHREMDLVPTKYISQRWRKDVKRYRMRIKVNYDERTPEAHMQKCFDEIKEATSSYEDKCMLVMTWIQPMANSLVDNKCENFANGVSNSSQCIPTPLKVRSIGRPPSKRKQSEVEQVRRTKQQRDKKIMSDEFLTPGGNYVSKDSIIDKEDQVCMAIGQQPISFSW</sequence>
<evidence type="ECO:0000256" key="2">
    <source>
        <dbReference type="SAM" id="MobiDB-lite"/>
    </source>
</evidence>
<protein>
    <recommendedName>
        <fullName evidence="1">Protein FAR1-RELATED SEQUENCE</fullName>
    </recommendedName>
</protein>
<name>A0AAD9WM40_9ROSI</name>
<comment type="function">
    <text evidence="1">Putative transcription activator involved in regulating light control of development.</text>
</comment>
<evidence type="ECO:0000256" key="1">
    <source>
        <dbReference type="RuleBase" id="RU367018"/>
    </source>
</evidence>
<feature type="domain" description="MULE transposase" evidence="3">
    <location>
        <begin position="1"/>
        <end position="40"/>
    </location>
</feature>
<keyword evidence="1" id="KW-0539">Nucleus</keyword>
<reference evidence="4" key="1">
    <citation type="journal article" date="2023" name="Plant J.">
        <title>Genome sequences and population genomics provide insights into the demographic history, inbreeding, and mutation load of two 'living fossil' tree species of Dipteronia.</title>
        <authorList>
            <person name="Feng Y."/>
            <person name="Comes H.P."/>
            <person name="Chen J."/>
            <person name="Zhu S."/>
            <person name="Lu R."/>
            <person name="Zhang X."/>
            <person name="Li P."/>
            <person name="Qiu J."/>
            <person name="Olsen K.M."/>
            <person name="Qiu Y."/>
        </authorList>
    </citation>
    <scope>NUCLEOTIDE SEQUENCE</scope>
    <source>
        <strain evidence="4">KIB01</strain>
    </source>
</reference>
<keyword evidence="1" id="KW-0862">Zinc</keyword>
<comment type="similarity">
    <text evidence="1">Belongs to the FHY3/FAR1 family.</text>
</comment>
<comment type="subcellular location">
    <subcellularLocation>
        <location evidence="1">Nucleus</location>
    </subcellularLocation>
</comment>
<keyword evidence="5" id="KW-1185">Reference proteome</keyword>
<dbReference type="GO" id="GO:0008270">
    <property type="term" value="F:zinc ion binding"/>
    <property type="evidence" value="ECO:0007669"/>
    <property type="project" value="UniProtKB-UniRule"/>
</dbReference>
<feature type="region of interest" description="Disordered" evidence="2">
    <location>
        <begin position="312"/>
        <end position="340"/>
    </location>
</feature>
<dbReference type="EMBL" id="JANJYI010000009">
    <property type="protein sequence ID" value="KAK2634938.1"/>
    <property type="molecule type" value="Genomic_DNA"/>
</dbReference>
<dbReference type="PANTHER" id="PTHR31669">
    <property type="entry name" value="PROTEIN FAR1-RELATED SEQUENCE 10-RELATED"/>
    <property type="match status" value="1"/>
</dbReference>
<dbReference type="AlphaFoldDB" id="A0AAD9WM40"/>
<dbReference type="GO" id="GO:0006355">
    <property type="term" value="P:regulation of DNA-templated transcription"/>
    <property type="evidence" value="ECO:0007669"/>
    <property type="project" value="UniProtKB-UniRule"/>
</dbReference>
<evidence type="ECO:0000259" key="3">
    <source>
        <dbReference type="Pfam" id="PF10551"/>
    </source>
</evidence>
<dbReference type="Pfam" id="PF10551">
    <property type="entry name" value="MULE"/>
    <property type="match status" value="1"/>
</dbReference>
<keyword evidence="1" id="KW-0863">Zinc-finger</keyword>
<evidence type="ECO:0000313" key="4">
    <source>
        <dbReference type="EMBL" id="KAK2634938.1"/>
    </source>
</evidence>
<dbReference type="PANTHER" id="PTHR31669:SF283">
    <property type="entry name" value="PROTEIN FAR1-RELATED SEQUENCE"/>
    <property type="match status" value="1"/>
</dbReference>
<comment type="caution">
    <text evidence="4">The sequence shown here is derived from an EMBL/GenBank/DDBJ whole genome shotgun (WGS) entry which is preliminary data.</text>
</comment>
<organism evidence="4 5">
    <name type="scientific">Dipteronia dyeriana</name>
    <dbReference type="NCBI Taxonomy" id="168575"/>
    <lineage>
        <taxon>Eukaryota</taxon>
        <taxon>Viridiplantae</taxon>
        <taxon>Streptophyta</taxon>
        <taxon>Embryophyta</taxon>
        <taxon>Tracheophyta</taxon>
        <taxon>Spermatophyta</taxon>
        <taxon>Magnoliopsida</taxon>
        <taxon>eudicotyledons</taxon>
        <taxon>Gunneridae</taxon>
        <taxon>Pentapetalae</taxon>
        <taxon>rosids</taxon>
        <taxon>malvids</taxon>
        <taxon>Sapindales</taxon>
        <taxon>Sapindaceae</taxon>
        <taxon>Hippocastanoideae</taxon>
        <taxon>Acereae</taxon>
        <taxon>Dipteronia</taxon>
    </lineage>
</organism>
<dbReference type="InterPro" id="IPR018289">
    <property type="entry name" value="MULE_transposase_dom"/>
</dbReference>
<dbReference type="Proteomes" id="UP001280121">
    <property type="component" value="Unassembled WGS sequence"/>
</dbReference>
<dbReference type="GO" id="GO:0005634">
    <property type="term" value="C:nucleus"/>
    <property type="evidence" value="ECO:0007669"/>
    <property type="project" value="UniProtKB-SubCell"/>
</dbReference>